<dbReference type="PIRSF" id="PIRSF001296">
    <property type="entry name" value="K_ATPase_KdpC"/>
    <property type="match status" value="1"/>
</dbReference>
<keyword evidence="4 11" id="KW-0812">Transmembrane</keyword>
<evidence type="ECO:0000313" key="12">
    <source>
        <dbReference type="EMBL" id="EDU58369.1"/>
    </source>
</evidence>
<name>A0AA86YTU3_PROST</name>
<keyword evidence="9 11" id="KW-0406">Ion transport</keyword>
<dbReference type="EMBL" id="ABJD02000101">
    <property type="protein sequence ID" value="EDU58369.1"/>
    <property type="molecule type" value="Genomic_DNA"/>
</dbReference>
<comment type="function">
    <text evidence="11">Part of the high-affinity ATP-driven potassium transport (or Kdp) system, which catalyzes the hydrolysis of ATP coupled with the electrogenic transport of potassium into the cytoplasm. This subunit acts as a catalytic chaperone that increases the ATP-binding affinity of the ATP-hydrolyzing subunit KdpB by the formation of a transient KdpB/KdpC/ATP ternary complex.</text>
</comment>
<dbReference type="NCBIfam" id="NF001454">
    <property type="entry name" value="PRK00315.1"/>
    <property type="match status" value="1"/>
</dbReference>
<keyword evidence="1 11" id="KW-0813">Transport</keyword>
<evidence type="ECO:0000256" key="11">
    <source>
        <dbReference type="HAMAP-Rule" id="MF_00276"/>
    </source>
</evidence>
<organism evidence="12 13">
    <name type="scientific">Providencia stuartii ATCC 25827</name>
    <dbReference type="NCBI Taxonomy" id="471874"/>
    <lineage>
        <taxon>Bacteria</taxon>
        <taxon>Pseudomonadati</taxon>
        <taxon>Pseudomonadota</taxon>
        <taxon>Gammaproteobacteria</taxon>
        <taxon>Enterobacterales</taxon>
        <taxon>Morganellaceae</taxon>
        <taxon>Providencia</taxon>
    </lineage>
</organism>
<keyword evidence="12" id="KW-0378">Hydrolase</keyword>
<evidence type="ECO:0000256" key="7">
    <source>
        <dbReference type="ARBA" id="ARBA00022958"/>
    </source>
</evidence>
<evidence type="ECO:0000256" key="9">
    <source>
        <dbReference type="ARBA" id="ARBA00023065"/>
    </source>
</evidence>
<evidence type="ECO:0000256" key="1">
    <source>
        <dbReference type="ARBA" id="ARBA00022448"/>
    </source>
</evidence>
<dbReference type="HAMAP" id="MF_00276">
    <property type="entry name" value="KdpC"/>
    <property type="match status" value="1"/>
</dbReference>
<comment type="subunit">
    <text evidence="11">The system is composed of three essential subunits: KdpA, KdpB and KdpC.</text>
</comment>
<comment type="similarity">
    <text evidence="11">Belongs to the KdpC family.</text>
</comment>
<comment type="subcellular location">
    <subcellularLocation>
        <location evidence="11">Cell membrane</location>
        <topology evidence="11">Single-pass membrane protein</topology>
    </subcellularLocation>
</comment>
<dbReference type="GO" id="GO:0008556">
    <property type="term" value="F:P-type potassium transmembrane transporter activity"/>
    <property type="evidence" value="ECO:0007669"/>
    <property type="project" value="InterPro"/>
</dbReference>
<dbReference type="NCBIfam" id="TIGR00681">
    <property type="entry name" value="kdpC"/>
    <property type="match status" value="1"/>
</dbReference>
<reference evidence="13" key="2">
    <citation type="submission" date="2008-04" db="EMBL/GenBank/DDBJ databases">
        <title>Draft genome sequence of Providencia stuartii(ATCC 25827).</title>
        <authorList>
            <person name="Sudarsanam P."/>
            <person name="Ley R."/>
            <person name="Guruge J."/>
            <person name="Turnbaugh P.J."/>
            <person name="Mahowald M."/>
            <person name="Liep D."/>
            <person name="Gordon J."/>
        </authorList>
    </citation>
    <scope>NUCLEOTIDE SEQUENCE [LARGE SCALE GENOMIC DNA]</scope>
    <source>
        <strain evidence="13">ATCC 25827</strain>
    </source>
</reference>
<dbReference type="GO" id="GO:0005524">
    <property type="term" value="F:ATP binding"/>
    <property type="evidence" value="ECO:0007669"/>
    <property type="project" value="UniProtKB-UniRule"/>
</dbReference>
<proteinExistence type="inferred from homology"/>
<keyword evidence="2 11" id="KW-1003">Cell membrane</keyword>
<evidence type="ECO:0000256" key="10">
    <source>
        <dbReference type="ARBA" id="ARBA00023136"/>
    </source>
</evidence>
<sequence length="204" mass="22161">MVYKESIMNTIRSSIVVLILLAIITGVAYPLLVTGLANVLFPWQAQGSLIQQEERVIGSTLIGQNYQSDRYFFGRPSATADYPYNALASSGSNLAISNPLLNEDFAQRSQQLRMQNPDAGQAIPVDLLTASASGLDPQISVAAALYQAPRIAKNRQIPLKAVESLIAAQTEKPLLAFMGEPVVNVLQLNVALDEFKQQANLPTY</sequence>
<reference evidence="12 13" key="3">
    <citation type="submission" date="2008-05" db="EMBL/GenBank/DDBJ databases">
        <authorList>
            <person name="Fulton L."/>
            <person name="Clifton S."/>
            <person name="Fulton B."/>
            <person name="Xu J."/>
            <person name="Minx P."/>
            <person name="Pepin K.H."/>
            <person name="Johnson M."/>
            <person name="Thiruvilangam P."/>
            <person name="Bhonagiri V."/>
            <person name="Nash W.E."/>
            <person name="Mardis E.R."/>
            <person name="Wilson R.K."/>
        </authorList>
    </citation>
    <scope>NUCLEOTIDE SEQUENCE [LARGE SCALE GENOMIC DNA]</scope>
    <source>
        <strain evidence="12 13">ATCC 25827</strain>
    </source>
</reference>
<protein>
    <recommendedName>
        <fullName evidence="11">Potassium-transporting ATPase KdpC subunit</fullName>
    </recommendedName>
    <alternativeName>
        <fullName evidence="11">ATP phosphohydrolase [potassium-transporting] C chain</fullName>
    </alternativeName>
    <alternativeName>
        <fullName evidence="11">Potassium-binding and translocating subunit C</fullName>
    </alternativeName>
    <alternativeName>
        <fullName evidence="11">Potassium-translocating ATPase C chain</fullName>
    </alternativeName>
</protein>
<feature type="transmembrane region" description="Helical" evidence="11">
    <location>
        <begin position="15"/>
        <end position="41"/>
    </location>
</feature>
<accession>A0AA86YTU3</accession>
<evidence type="ECO:0000313" key="13">
    <source>
        <dbReference type="Proteomes" id="UP000004506"/>
    </source>
</evidence>
<keyword evidence="7 11" id="KW-0630">Potassium</keyword>
<keyword evidence="10 11" id="KW-0472">Membrane</keyword>
<gene>
    <name evidence="11 12" type="primary">kdpC</name>
    <name evidence="12" type="ORF">PROSTU_01541</name>
</gene>
<evidence type="ECO:0000256" key="4">
    <source>
        <dbReference type="ARBA" id="ARBA00022692"/>
    </source>
</evidence>
<keyword evidence="3 11" id="KW-0633">Potassium transport</keyword>
<dbReference type="Proteomes" id="UP000004506">
    <property type="component" value="Unassembled WGS sequence"/>
</dbReference>
<keyword evidence="6 11" id="KW-0067">ATP-binding</keyword>
<keyword evidence="5 11" id="KW-0547">Nucleotide-binding</keyword>
<dbReference type="PANTHER" id="PTHR30042">
    <property type="entry name" value="POTASSIUM-TRANSPORTING ATPASE C CHAIN"/>
    <property type="match status" value="1"/>
</dbReference>
<evidence type="ECO:0000256" key="3">
    <source>
        <dbReference type="ARBA" id="ARBA00022538"/>
    </source>
</evidence>
<dbReference type="InterPro" id="IPR003820">
    <property type="entry name" value="KdpC"/>
</dbReference>
<dbReference type="PANTHER" id="PTHR30042:SF2">
    <property type="entry name" value="POTASSIUM-TRANSPORTING ATPASE KDPC SUBUNIT"/>
    <property type="match status" value="1"/>
</dbReference>
<evidence type="ECO:0000256" key="8">
    <source>
        <dbReference type="ARBA" id="ARBA00022989"/>
    </source>
</evidence>
<dbReference type="Pfam" id="PF02669">
    <property type="entry name" value="KdpC"/>
    <property type="match status" value="1"/>
</dbReference>
<evidence type="ECO:0000256" key="6">
    <source>
        <dbReference type="ARBA" id="ARBA00022840"/>
    </source>
</evidence>
<comment type="caution">
    <text evidence="12">The sequence shown here is derived from an EMBL/GenBank/DDBJ whole genome shotgun (WGS) entry which is preliminary data.</text>
</comment>
<keyword evidence="8 11" id="KW-1133">Transmembrane helix</keyword>
<dbReference type="GO" id="GO:0016787">
    <property type="term" value="F:hydrolase activity"/>
    <property type="evidence" value="ECO:0007669"/>
    <property type="project" value="UniProtKB-KW"/>
</dbReference>
<dbReference type="GO" id="GO:0005886">
    <property type="term" value="C:plasma membrane"/>
    <property type="evidence" value="ECO:0007669"/>
    <property type="project" value="UniProtKB-SubCell"/>
</dbReference>
<evidence type="ECO:0000256" key="2">
    <source>
        <dbReference type="ARBA" id="ARBA00022475"/>
    </source>
</evidence>
<evidence type="ECO:0000256" key="5">
    <source>
        <dbReference type="ARBA" id="ARBA00022741"/>
    </source>
</evidence>
<reference evidence="13" key="1">
    <citation type="submission" date="2008-04" db="EMBL/GenBank/DDBJ databases">
        <title>Draft genome sequence of Providencia stuartii (ATCC 25827).</title>
        <authorList>
            <person name="Sudarsanam P."/>
            <person name="Ley R."/>
            <person name="Guruge J."/>
            <person name="Turnbaugh P.J."/>
            <person name="Mahowald M."/>
            <person name="Liep D."/>
            <person name="Gordon J."/>
        </authorList>
    </citation>
    <scope>NUCLEOTIDE SEQUENCE [LARGE SCALE GENOMIC DNA]</scope>
    <source>
        <strain evidence="13">ATCC 25827</strain>
    </source>
</reference>
<dbReference type="AlphaFoldDB" id="A0AA86YTU3"/>